<dbReference type="SUPFAM" id="SSF52029">
    <property type="entry name" value="GroEL apical domain-like"/>
    <property type="match status" value="1"/>
</dbReference>
<organism evidence="5 6">
    <name type="scientific">Chrysochromulina tobinii</name>
    <dbReference type="NCBI Taxonomy" id="1460289"/>
    <lineage>
        <taxon>Eukaryota</taxon>
        <taxon>Haptista</taxon>
        <taxon>Haptophyta</taxon>
        <taxon>Prymnesiophyceae</taxon>
        <taxon>Prymnesiales</taxon>
        <taxon>Chrysochromulinaceae</taxon>
        <taxon>Chrysochromulina</taxon>
    </lineage>
</organism>
<keyword evidence="2" id="KW-0143">Chaperone</keyword>
<dbReference type="SUPFAM" id="SSF54849">
    <property type="entry name" value="GroEL-intermediate domain like"/>
    <property type="match status" value="1"/>
</dbReference>
<evidence type="ECO:0000256" key="1">
    <source>
        <dbReference type="ARBA" id="ARBA00006607"/>
    </source>
</evidence>
<comment type="caution">
    <text evidence="5">The sequence shown here is derived from an EMBL/GenBank/DDBJ whole genome shotgun (WGS) entry which is preliminary data.</text>
</comment>
<evidence type="ECO:0000256" key="4">
    <source>
        <dbReference type="SAM" id="SignalP"/>
    </source>
</evidence>
<dbReference type="NCBIfam" id="NF009489">
    <property type="entry name" value="PRK12851.1"/>
    <property type="match status" value="1"/>
</dbReference>
<protein>
    <submittedName>
        <fullName evidence="5">Cpn60 protein</fullName>
    </submittedName>
</protein>
<dbReference type="InterPro" id="IPR001844">
    <property type="entry name" value="Cpn60/GroEL"/>
</dbReference>
<dbReference type="InterPro" id="IPR027410">
    <property type="entry name" value="TCP-1-like_intermed_sf"/>
</dbReference>
<evidence type="ECO:0000313" key="5">
    <source>
        <dbReference type="EMBL" id="KOO26310.1"/>
    </source>
</evidence>
<reference evidence="6" key="1">
    <citation type="journal article" date="2015" name="PLoS Genet.">
        <title>Genome Sequence and Transcriptome Analyses of Chrysochromulina tobin: Metabolic Tools for Enhanced Algal Fitness in the Prominent Order Prymnesiales (Haptophyceae).</title>
        <authorList>
            <person name="Hovde B.T."/>
            <person name="Deodato C.R."/>
            <person name="Hunsperger H.M."/>
            <person name="Ryken S.A."/>
            <person name="Yost W."/>
            <person name="Jha R.K."/>
            <person name="Patterson J."/>
            <person name="Monnat R.J. Jr."/>
            <person name="Barlow S.B."/>
            <person name="Starkenburg S.R."/>
            <person name="Cattolico R.A."/>
        </authorList>
    </citation>
    <scope>NUCLEOTIDE SEQUENCE</scope>
    <source>
        <strain evidence="6">CCMP291</strain>
    </source>
</reference>
<sequence length="592" mass="63424">MAMIWACLCLGHVLQRGTVPPLQSTASRLGRSPVCDAKRIIYGDAARAALISGVDKVANAVKVTIGPRGRNVVLSRPGNAVIVNDGVSIAAEIELIDPAEQIGAKLLLQACRQTDSRAGDGTTTAAVLTQAIVRAGAKLISNGANAVALQRGLNSAARFFVKKIREAAMPVSTLEHYQAIASISAGSDEMGSKVAEAVWKVGADGSTTTESGNELLDTIEFSEGLEHEVGWANAAFVKELETQTATLVRPRVLITDQKLTMMTDVLKILEGCVNNKEPLIIFCLDVLGEALSGLTLNKKRGVLDVCVCKAPGFGLVRDQFLEDLAQFSGAKFVTSQLGRKIENATFADLGIVERAVVAKDKVTLVSTGDFNDAVEARVHVLKEQIKAKMGTDKEFEIARIEQRIQKLRGAVARIFIGGSTEAEIEDKRLRYEDSINALKGGIAEGMVPGGGACFAFMLRYADECRATFDLSTENGREEAQAVDILIEAMSEPCRMIASNAGEMGEMVLRNCMGKEWGYGFNAKTLVYEDLYKAGVVDPASVTTWSLQNAASIAGSLLTTEALVCVAERPEEQEEYKPGITNEIGADAARMAW</sequence>
<dbReference type="NCBIfam" id="NF009487">
    <property type="entry name" value="PRK12849.1"/>
    <property type="match status" value="1"/>
</dbReference>
<name>A0A0M0JIJ5_9EUKA</name>
<accession>A0A0M0JIJ5</accession>
<dbReference type="PANTHER" id="PTHR45633">
    <property type="entry name" value="60 KDA HEAT SHOCK PROTEIN, MITOCHONDRIAL"/>
    <property type="match status" value="1"/>
</dbReference>
<keyword evidence="4" id="KW-0732">Signal</keyword>
<evidence type="ECO:0000256" key="2">
    <source>
        <dbReference type="ARBA" id="ARBA00023186"/>
    </source>
</evidence>
<dbReference type="PRINTS" id="PR00298">
    <property type="entry name" value="CHAPERONIN60"/>
</dbReference>
<dbReference type="AlphaFoldDB" id="A0A0M0JIJ5"/>
<dbReference type="GO" id="GO:0042026">
    <property type="term" value="P:protein refolding"/>
    <property type="evidence" value="ECO:0007669"/>
    <property type="project" value="InterPro"/>
</dbReference>
<dbReference type="InterPro" id="IPR027409">
    <property type="entry name" value="GroEL-like_apical_dom_sf"/>
</dbReference>
<dbReference type="Pfam" id="PF00118">
    <property type="entry name" value="Cpn60_TCP1"/>
    <property type="match status" value="1"/>
</dbReference>
<comment type="similarity">
    <text evidence="1 3">Belongs to the chaperonin (HSP60) family.</text>
</comment>
<dbReference type="FunFam" id="3.50.7.10:FF:000001">
    <property type="entry name" value="60 kDa chaperonin"/>
    <property type="match status" value="1"/>
</dbReference>
<evidence type="ECO:0000313" key="6">
    <source>
        <dbReference type="Proteomes" id="UP000037460"/>
    </source>
</evidence>
<evidence type="ECO:0000256" key="3">
    <source>
        <dbReference type="RuleBase" id="RU000418"/>
    </source>
</evidence>
<dbReference type="SUPFAM" id="SSF48592">
    <property type="entry name" value="GroEL equatorial domain-like"/>
    <property type="match status" value="1"/>
</dbReference>
<dbReference type="Gene3D" id="3.30.260.10">
    <property type="entry name" value="TCP-1-like chaperonin intermediate domain"/>
    <property type="match status" value="1"/>
</dbReference>
<feature type="signal peptide" evidence="4">
    <location>
        <begin position="1"/>
        <end position="15"/>
    </location>
</feature>
<gene>
    <name evidence="5" type="ORF">Ctob_004999</name>
</gene>
<keyword evidence="6" id="KW-1185">Reference proteome</keyword>
<dbReference type="GO" id="GO:0005524">
    <property type="term" value="F:ATP binding"/>
    <property type="evidence" value="ECO:0007669"/>
    <property type="project" value="InterPro"/>
</dbReference>
<dbReference type="Gene3D" id="1.10.560.10">
    <property type="entry name" value="GroEL-like equatorial domain"/>
    <property type="match status" value="1"/>
</dbReference>
<dbReference type="NCBIfam" id="NF000592">
    <property type="entry name" value="PRK00013.1"/>
    <property type="match status" value="1"/>
</dbReference>
<dbReference type="EMBL" id="JWZX01002869">
    <property type="protein sequence ID" value="KOO26310.1"/>
    <property type="molecule type" value="Genomic_DNA"/>
</dbReference>
<dbReference type="Proteomes" id="UP000037460">
    <property type="component" value="Unassembled WGS sequence"/>
</dbReference>
<dbReference type="InterPro" id="IPR027413">
    <property type="entry name" value="GROEL-like_equatorial_sf"/>
</dbReference>
<dbReference type="InterPro" id="IPR002423">
    <property type="entry name" value="Cpn60/GroEL/TCP-1"/>
</dbReference>
<dbReference type="OrthoDB" id="1733909at2759"/>
<feature type="chain" id="PRO_5012520212" evidence="4">
    <location>
        <begin position="16"/>
        <end position="592"/>
    </location>
</feature>
<dbReference type="Gene3D" id="3.50.7.10">
    <property type="entry name" value="GroEL"/>
    <property type="match status" value="1"/>
</dbReference>
<proteinExistence type="inferred from homology"/>
<dbReference type="GO" id="GO:0140662">
    <property type="term" value="F:ATP-dependent protein folding chaperone"/>
    <property type="evidence" value="ECO:0007669"/>
    <property type="project" value="InterPro"/>
</dbReference>